<dbReference type="SUPFAM" id="SSF103196">
    <property type="entry name" value="Roadblock/LC7 domain"/>
    <property type="match status" value="1"/>
</dbReference>
<dbReference type="GO" id="GO:0032008">
    <property type="term" value="P:positive regulation of TOR signaling"/>
    <property type="evidence" value="ECO:0007669"/>
    <property type="project" value="TreeGrafter"/>
</dbReference>
<dbReference type="EMBL" id="GIIL01000502">
    <property type="protein sequence ID" value="NOV44228.1"/>
    <property type="molecule type" value="Transcribed_RNA"/>
</dbReference>
<name>A0A6M2DGP1_XENCH</name>
<dbReference type="AlphaFoldDB" id="A0A6M2DGP1"/>
<dbReference type="GO" id="GO:0071230">
    <property type="term" value="P:cellular response to amino acid stimulus"/>
    <property type="evidence" value="ECO:0007669"/>
    <property type="project" value="TreeGrafter"/>
</dbReference>
<dbReference type="PANTHER" id="PTHR13378:SF1">
    <property type="entry name" value="RAGULATOR COMPLEX PROTEIN LAMTOR3"/>
    <property type="match status" value="1"/>
</dbReference>
<evidence type="ECO:0000256" key="1">
    <source>
        <dbReference type="ARBA" id="ARBA00005356"/>
    </source>
</evidence>
<protein>
    <submittedName>
        <fullName evidence="2">Putative mitogen-activated protein kinase kinase 1</fullName>
    </submittedName>
</protein>
<dbReference type="GO" id="GO:0071986">
    <property type="term" value="C:Ragulator complex"/>
    <property type="evidence" value="ECO:0007669"/>
    <property type="project" value="TreeGrafter"/>
</dbReference>
<keyword evidence="2" id="KW-0808">Transferase</keyword>
<organism evidence="2">
    <name type="scientific">Xenopsylla cheopis</name>
    <name type="common">Oriental rat flea</name>
    <name type="synonym">Pulex cheopis</name>
    <dbReference type="NCBI Taxonomy" id="163159"/>
    <lineage>
        <taxon>Eukaryota</taxon>
        <taxon>Metazoa</taxon>
        <taxon>Ecdysozoa</taxon>
        <taxon>Arthropoda</taxon>
        <taxon>Hexapoda</taxon>
        <taxon>Insecta</taxon>
        <taxon>Pterygota</taxon>
        <taxon>Neoptera</taxon>
        <taxon>Endopterygota</taxon>
        <taxon>Siphonaptera</taxon>
        <taxon>Pulicidae</taxon>
        <taxon>Xenopsyllinae</taxon>
        <taxon>Xenopsylla</taxon>
    </lineage>
</organism>
<evidence type="ECO:0000313" key="2">
    <source>
        <dbReference type="EMBL" id="NOV44228.1"/>
    </source>
</evidence>
<accession>A0A6M2DGP1</accession>
<dbReference type="PANTHER" id="PTHR13378">
    <property type="entry name" value="REGULATOR COMPLEX PROTEIN LAMTOR3"/>
    <property type="match status" value="1"/>
</dbReference>
<dbReference type="GO" id="GO:0016301">
    <property type="term" value="F:kinase activity"/>
    <property type="evidence" value="ECO:0007669"/>
    <property type="project" value="UniProtKB-KW"/>
</dbReference>
<dbReference type="Pfam" id="PF08923">
    <property type="entry name" value="MAPKK1_Int"/>
    <property type="match status" value="1"/>
</dbReference>
<keyword evidence="2" id="KW-0418">Kinase</keyword>
<dbReference type="FunFam" id="3.30.450.30:FF:000003">
    <property type="entry name" value="ragulator complex protein LAMTOR3 homolog"/>
    <property type="match status" value="1"/>
</dbReference>
<dbReference type="Gene3D" id="3.30.450.30">
    <property type="entry name" value="Dynein light chain 2a, cytoplasmic"/>
    <property type="match status" value="1"/>
</dbReference>
<proteinExistence type="inferred from homology"/>
<dbReference type="InterPro" id="IPR015019">
    <property type="entry name" value="LAMTOR3"/>
</dbReference>
<reference evidence="2" key="1">
    <citation type="submission" date="2020-03" db="EMBL/GenBank/DDBJ databases">
        <title>Transcriptomic Profiling of the Digestive Tract of the Rat Flea, Xenopsylla cheopis, Following Blood Feeding and Infection with Yersinia pestis.</title>
        <authorList>
            <person name="Bland D.M."/>
            <person name="Martens C.A."/>
            <person name="Virtaneva K."/>
            <person name="Kanakabandi K."/>
            <person name="Long D."/>
            <person name="Rosenke R."/>
            <person name="Saturday G.A."/>
            <person name="Hoyt F.H."/>
            <person name="Bruno D.P."/>
            <person name="Ribeiro J.M.C."/>
            <person name="Hinnebusch J."/>
        </authorList>
    </citation>
    <scope>NUCLEOTIDE SEQUENCE</scope>
</reference>
<comment type="similarity">
    <text evidence="1">Belongs to the LAMTOR3 family.</text>
</comment>
<sequence length="124" mass="13921">MAEELKKYLNQLLQRVNGLLCILITDRDGVPLLRVASERAPELSMRPGFLSTFGMATDQASKLGLGRNKTVICMYSNYQVIQMNKQPLVLSFIGTENCNTGHVLSLESQIEPFLEDLRFVVKDS</sequence>
<dbReference type="SMART" id="SM01278">
    <property type="entry name" value="MAPKK1_Int"/>
    <property type="match status" value="1"/>
</dbReference>